<dbReference type="GO" id="GO:0005524">
    <property type="term" value="F:ATP binding"/>
    <property type="evidence" value="ECO:0007669"/>
    <property type="project" value="UniProtKB-KW"/>
</dbReference>
<dbReference type="PRINTS" id="PR00344">
    <property type="entry name" value="BCTRLSENSOR"/>
</dbReference>
<dbReference type="Gene3D" id="3.30.450.20">
    <property type="entry name" value="PAS domain"/>
    <property type="match status" value="3"/>
</dbReference>
<evidence type="ECO:0000256" key="1">
    <source>
        <dbReference type="ARBA" id="ARBA00000085"/>
    </source>
</evidence>
<dbReference type="EMBL" id="LSFN01000044">
    <property type="protein sequence ID" value="OAB71107.1"/>
    <property type="molecule type" value="Genomic_DNA"/>
</dbReference>
<dbReference type="SMART" id="SM00388">
    <property type="entry name" value="HisKA"/>
    <property type="match status" value="1"/>
</dbReference>
<gene>
    <name evidence="16" type="ORF">PNBC_21360</name>
</gene>
<dbReference type="SUPFAM" id="SSF47384">
    <property type="entry name" value="Homodimeric domain of signal transducing histidine kinase"/>
    <property type="match status" value="1"/>
</dbReference>
<dbReference type="CDD" id="cd00082">
    <property type="entry name" value="HisKA"/>
    <property type="match status" value="1"/>
</dbReference>
<dbReference type="InterPro" id="IPR000014">
    <property type="entry name" value="PAS"/>
</dbReference>
<feature type="domain" description="Histidine kinase" evidence="12">
    <location>
        <begin position="420"/>
        <end position="642"/>
    </location>
</feature>
<dbReference type="InterPro" id="IPR036097">
    <property type="entry name" value="HisK_dim/P_sf"/>
</dbReference>
<comment type="caution">
    <text evidence="16">The sequence shown here is derived from an EMBL/GenBank/DDBJ whole genome shotgun (WGS) entry which is preliminary data.</text>
</comment>
<dbReference type="InterPro" id="IPR003661">
    <property type="entry name" value="HisK_dim/P_dom"/>
</dbReference>
<dbReference type="InterPro" id="IPR035965">
    <property type="entry name" value="PAS-like_dom_sf"/>
</dbReference>
<evidence type="ECO:0000313" key="16">
    <source>
        <dbReference type="EMBL" id="OAB71107.1"/>
    </source>
</evidence>
<keyword evidence="4 11" id="KW-0597">Phosphoprotein</keyword>
<keyword evidence="17" id="KW-1185">Reference proteome</keyword>
<keyword evidence="8" id="KW-0067">ATP-binding</keyword>
<dbReference type="SUPFAM" id="SSF52172">
    <property type="entry name" value="CheY-like"/>
    <property type="match status" value="1"/>
</dbReference>
<evidence type="ECO:0000256" key="11">
    <source>
        <dbReference type="PROSITE-ProRule" id="PRU00169"/>
    </source>
</evidence>
<dbReference type="PROSITE" id="PS50110">
    <property type="entry name" value="RESPONSE_REGULATORY"/>
    <property type="match status" value="1"/>
</dbReference>
<evidence type="ECO:0000259" key="15">
    <source>
        <dbReference type="PROSITE" id="PS50113"/>
    </source>
</evidence>
<accession>A0A167AJP8</accession>
<keyword evidence="5" id="KW-0808">Transferase</keyword>
<dbReference type="SMART" id="SM00086">
    <property type="entry name" value="PAC"/>
    <property type="match status" value="3"/>
</dbReference>
<dbReference type="PANTHER" id="PTHR45339">
    <property type="entry name" value="HYBRID SIGNAL TRANSDUCTION HISTIDINE KINASE J"/>
    <property type="match status" value="1"/>
</dbReference>
<keyword evidence="7" id="KW-0418">Kinase</keyword>
<evidence type="ECO:0000256" key="4">
    <source>
        <dbReference type="ARBA" id="ARBA00022553"/>
    </source>
</evidence>
<dbReference type="SMART" id="SM00448">
    <property type="entry name" value="REC"/>
    <property type="match status" value="1"/>
</dbReference>
<dbReference type="GO" id="GO:0006355">
    <property type="term" value="P:regulation of DNA-templated transcription"/>
    <property type="evidence" value="ECO:0007669"/>
    <property type="project" value="InterPro"/>
</dbReference>
<dbReference type="CDD" id="cd17546">
    <property type="entry name" value="REC_hyHK_CKI1_RcsC-like"/>
    <property type="match status" value="1"/>
</dbReference>
<dbReference type="Gene3D" id="2.10.70.100">
    <property type="match status" value="1"/>
</dbReference>
<evidence type="ECO:0000256" key="10">
    <source>
        <dbReference type="ARBA" id="ARBA00074306"/>
    </source>
</evidence>
<evidence type="ECO:0000256" key="8">
    <source>
        <dbReference type="ARBA" id="ARBA00022840"/>
    </source>
</evidence>
<dbReference type="PROSITE" id="PS50113">
    <property type="entry name" value="PAC"/>
    <property type="match status" value="2"/>
</dbReference>
<feature type="domain" description="PAS" evidence="14">
    <location>
        <begin position="285"/>
        <end position="356"/>
    </location>
</feature>
<dbReference type="STRING" id="1763538.LPB68_09210"/>
<keyword evidence="9" id="KW-0902">Two-component regulatory system</keyword>
<comment type="similarity">
    <text evidence="2">In the N-terminal section; belongs to the phytochrome family.</text>
</comment>
<dbReference type="InterPro" id="IPR000700">
    <property type="entry name" value="PAS-assoc_C"/>
</dbReference>
<evidence type="ECO:0000256" key="3">
    <source>
        <dbReference type="ARBA" id="ARBA00012438"/>
    </source>
</evidence>
<dbReference type="SUPFAM" id="SSF55785">
    <property type="entry name" value="PYP-like sensor domain (PAS domain)"/>
    <property type="match status" value="3"/>
</dbReference>
<dbReference type="PROSITE" id="PS50112">
    <property type="entry name" value="PAS"/>
    <property type="match status" value="2"/>
</dbReference>
<dbReference type="FunFam" id="3.30.565.10:FF:000010">
    <property type="entry name" value="Sensor histidine kinase RcsC"/>
    <property type="match status" value="1"/>
</dbReference>
<dbReference type="InterPro" id="IPR013767">
    <property type="entry name" value="PAS_fold"/>
</dbReference>
<dbReference type="EC" id="2.7.13.3" evidence="3"/>
<dbReference type="Gene3D" id="3.40.50.2300">
    <property type="match status" value="1"/>
</dbReference>
<evidence type="ECO:0000259" key="13">
    <source>
        <dbReference type="PROSITE" id="PS50110"/>
    </source>
</evidence>
<dbReference type="GO" id="GO:0000155">
    <property type="term" value="F:phosphorelay sensor kinase activity"/>
    <property type="evidence" value="ECO:0007669"/>
    <property type="project" value="InterPro"/>
</dbReference>
<feature type="domain" description="PAC" evidence="15">
    <location>
        <begin position="107"/>
        <end position="160"/>
    </location>
</feature>
<dbReference type="InterPro" id="IPR036890">
    <property type="entry name" value="HATPase_C_sf"/>
</dbReference>
<dbReference type="Pfam" id="PF00512">
    <property type="entry name" value="HisKA"/>
    <property type="match status" value="1"/>
</dbReference>
<dbReference type="InterPro" id="IPR001789">
    <property type="entry name" value="Sig_transdc_resp-reg_receiver"/>
</dbReference>
<comment type="catalytic activity">
    <reaction evidence="1">
        <text>ATP + protein L-histidine = ADP + protein N-phospho-L-histidine.</text>
        <dbReference type="EC" id="2.7.13.3"/>
    </reaction>
</comment>
<dbReference type="SMART" id="SM00091">
    <property type="entry name" value="PAS"/>
    <property type="match status" value="2"/>
</dbReference>
<organism evidence="16 17">
    <name type="scientific">Paenibacillus crassostreae</name>
    <dbReference type="NCBI Taxonomy" id="1763538"/>
    <lineage>
        <taxon>Bacteria</taxon>
        <taxon>Bacillati</taxon>
        <taxon>Bacillota</taxon>
        <taxon>Bacilli</taxon>
        <taxon>Bacillales</taxon>
        <taxon>Paenibacillaceae</taxon>
        <taxon>Paenibacillus</taxon>
    </lineage>
</organism>
<reference evidence="16 17" key="1">
    <citation type="submission" date="2016-02" db="EMBL/GenBank/DDBJ databases">
        <title>Paenibacillus sp. LPB0068, isolated from Crassostrea gigas.</title>
        <authorList>
            <person name="Shin S.-K."/>
            <person name="Yi H."/>
        </authorList>
    </citation>
    <scope>NUCLEOTIDE SEQUENCE [LARGE SCALE GENOMIC DNA]</scope>
    <source>
        <strain evidence="16 17">LPB0068</strain>
    </source>
</reference>
<dbReference type="InterPro" id="IPR005467">
    <property type="entry name" value="His_kinase_dom"/>
</dbReference>
<dbReference type="AlphaFoldDB" id="A0A167AJP8"/>
<dbReference type="CDD" id="cd16922">
    <property type="entry name" value="HATPase_EvgS-ArcB-TorS-like"/>
    <property type="match status" value="1"/>
</dbReference>
<dbReference type="Pfam" id="PF00072">
    <property type="entry name" value="Response_reg"/>
    <property type="match status" value="1"/>
</dbReference>
<feature type="domain" description="Response regulatory" evidence="13">
    <location>
        <begin position="667"/>
        <end position="784"/>
    </location>
</feature>
<evidence type="ECO:0000256" key="2">
    <source>
        <dbReference type="ARBA" id="ARBA00006402"/>
    </source>
</evidence>
<dbReference type="Gene3D" id="3.30.565.10">
    <property type="entry name" value="Histidine kinase-like ATPase, C-terminal domain"/>
    <property type="match status" value="1"/>
</dbReference>
<dbReference type="CDD" id="cd00130">
    <property type="entry name" value="PAS"/>
    <property type="match status" value="2"/>
</dbReference>
<evidence type="ECO:0000259" key="12">
    <source>
        <dbReference type="PROSITE" id="PS50109"/>
    </source>
</evidence>
<protein>
    <recommendedName>
        <fullName evidence="10">Circadian input-output histidine kinase CikA</fullName>
        <ecNumber evidence="3">2.7.13.3</ecNumber>
    </recommendedName>
</protein>
<keyword evidence="6" id="KW-0547">Nucleotide-binding</keyword>
<evidence type="ECO:0000259" key="14">
    <source>
        <dbReference type="PROSITE" id="PS50112"/>
    </source>
</evidence>
<evidence type="ECO:0000256" key="7">
    <source>
        <dbReference type="ARBA" id="ARBA00022777"/>
    </source>
</evidence>
<feature type="domain" description="PAS" evidence="14">
    <location>
        <begin position="33"/>
        <end position="103"/>
    </location>
</feature>
<dbReference type="KEGG" id="pcx:LPB68_09210"/>
<evidence type="ECO:0000313" key="17">
    <source>
        <dbReference type="Proteomes" id="UP000077134"/>
    </source>
</evidence>
<dbReference type="Pfam" id="PF02518">
    <property type="entry name" value="HATPase_c"/>
    <property type="match status" value="1"/>
</dbReference>
<dbReference type="InterPro" id="IPR001610">
    <property type="entry name" value="PAC"/>
</dbReference>
<sequence length="784" mass="89601">MKYVAFYIKYGYYMYDPIIITGGANMHIKQSEQTTVFQQIFETAPIGIAVVTRDGHWVKVNSSWCECLGYSSKEIMLLDIKKLLFENDWYSMLEALNSNLYEGSTSQSFEREYHHHDGSVIWLSIQLTALKDTFNEEIIYYCIHMIDISGRKETEQQILQMTESQRSALMGSWEWDVGKCKMTFTQQFADIYQWTMDGVNQQDLGVLDLVQDHERERFKESIDEILQEGNDLNFEFHKLLDHENLQYLHLRGFITKDEEGRPVRLNGTVQDVTDRKKVELELQETVERYTSLKKYNHDTVISLDLNGVIINSNGRAEELTGYSINELVGRNISKLIGDVHLESVLSYSLSNVTRENKNANIVHKLGHRVDVIATIVPIIIRELNVGFYILIKDMTEHKRLLIEKETAESMSKAKDQFVTMMSHEIRTPITGLIGMGELLLETTQLDAQQREYVEIMRKSSDSLINIINDILDFSKIESGKIELQDVHLDVRECVTDTLNILSTIAEKKKIGMSAFINPNVPYVCMGDPERLKQVLINLIGNAVKFTFSGEISISVELTPRTDHNMDLKFLIKDTGIGIPQEKVKNLFEPFNQVDHILTRTHEGTGLGLTISKRLVELMGGELKLEESNEKGTTFVFTIHLKKTLNTTEITEPKFPNDETPKGINSIHILIAEDNEINQLVLKIMLEKQGYTTNIVSNGHEVIQALADEHYDIIFMDIQMPGMNGFEVTAWIKETIPSNLCPIIIAVTANALKGDREKCLAAGMDNYLSKPIKLTALKEVIERYY</sequence>
<dbReference type="SUPFAM" id="SSF55874">
    <property type="entry name" value="ATPase domain of HSP90 chaperone/DNA topoisomerase II/histidine kinase"/>
    <property type="match status" value="1"/>
</dbReference>
<dbReference type="Pfam" id="PF13426">
    <property type="entry name" value="PAS_9"/>
    <property type="match status" value="1"/>
</dbReference>
<evidence type="ECO:0000256" key="9">
    <source>
        <dbReference type="ARBA" id="ARBA00023012"/>
    </source>
</evidence>
<evidence type="ECO:0000256" key="5">
    <source>
        <dbReference type="ARBA" id="ARBA00022679"/>
    </source>
</evidence>
<proteinExistence type="inferred from homology"/>
<dbReference type="Proteomes" id="UP000077134">
    <property type="component" value="Unassembled WGS sequence"/>
</dbReference>
<dbReference type="InterPro" id="IPR003594">
    <property type="entry name" value="HATPase_dom"/>
</dbReference>
<evidence type="ECO:0000256" key="6">
    <source>
        <dbReference type="ARBA" id="ARBA00022741"/>
    </source>
</evidence>
<dbReference type="PROSITE" id="PS50109">
    <property type="entry name" value="HIS_KIN"/>
    <property type="match status" value="1"/>
</dbReference>
<feature type="modified residue" description="4-aspartylphosphate" evidence="11">
    <location>
        <position position="716"/>
    </location>
</feature>
<name>A0A167AJP8_9BACL</name>
<dbReference type="Gene3D" id="1.10.287.130">
    <property type="match status" value="1"/>
</dbReference>
<dbReference type="InterPro" id="IPR011006">
    <property type="entry name" value="CheY-like_superfamily"/>
</dbReference>
<dbReference type="NCBIfam" id="TIGR00229">
    <property type="entry name" value="sensory_box"/>
    <property type="match status" value="2"/>
</dbReference>
<dbReference type="InterPro" id="IPR004358">
    <property type="entry name" value="Sig_transdc_His_kin-like_C"/>
</dbReference>
<feature type="domain" description="PAC" evidence="15">
    <location>
        <begin position="230"/>
        <end position="284"/>
    </location>
</feature>
<dbReference type="SMART" id="SM00387">
    <property type="entry name" value="HATPase_c"/>
    <property type="match status" value="1"/>
</dbReference>
<dbReference type="PANTHER" id="PTHR45339:SF1">
    <property type="entry name" value="HYBRID SIGNAL TRANSDUCTION HISTIDINE KINASE J"/>
    <property type="match status" value="1"/>
</dbReference>
<dbReference type="Pfam" id="PF00989">
    <property type="entry name" value="PAS"/>
    <property type="match status" value="1"/>
</dbReference>